<proteinExistence type="predicted"/>
<sequence length="77" mass="9041">MDGWLRRTISYPLLIPIQHLFSSACFGSLASDNVLSYRIHSKNSSQLNIHPLRIHCMHGYFKLPQEYEHWICVLVKE</sequence>
<evidence type="ECO:0000313" key="1">
    <source>
        <dbReference type="EMBL" id="KAJ4495774.1"/>
    </source>
</evidence>
<reference evidence="1" key="2">
    <citation type="journal article" date="2023" name="Proc. Natl. Acad. Sci. U.S.A.">
        <title>A global phylogenomic analysis of the shiitake genus Lentinula.</title>
        <authorList>
            <person name="Sierra-Patev S."/>
            <person name="Min B."/>
            <person name="Naranjo-Ortiz M."/>
            <person name="Looney B."/>
            <person name="Konkel Z."/>
            <person name="Slot J.C."/>
            <person name="Sakamoto Y."/>
            <person name="Steenwyk J.L."/>
            <person name="Rokas A."/>
            <person name="Carro J."/>
            <person name="Camarero S."/>
            <person name="Ferreira P."/>
            <person name="Molpeceres G."/>
            <person name="Ruiz-Duenas F.J."/>
            <person name="Serrano A."/>
            <person name="Henrissat B."/>
            <person name="Drula E."/>
            <person name="Hughes K.W."/>
            <person name="Mata J.L."/>
            <person name="Ishikawa N.K."/>
            <person name="Vargas-Isla R."/>
            <person name="Ushijima S."/>
            <person name="Smith C.A."/>
            <person name="Donoghue J."/>
            <person name="Ahrendt S."/>
            <person name="Andreopoulos W."/>
            <person name="He G."/>
            <person name="LaButti K."/>
            <person name="Lipzen A."/>
            <person name="Ng V."/>
            <person name="Riley R."/>
            <person name="Sandor L."/>
            <person name="Barry K."/>
            <person name="Martinez A.T."/>
            <person name="Xiao Y."/>
            <person name="Gibbons J.G."/>
            <person name="Terashima K."/>
            <person name="Grigoriev I.V."/>
            <person name="Hibbett D."/>
        </authorList>
    </citation>
    <scope>NUCLEOTIDE SEQUENCE</scope>
    <source>
        <strain evidence="1">Sp2 HRB7682 ss15</strain>
    </source>
</reference>
<dbReference type="AlphaFoldDB" id="A0A9W9E1D8"/>
<gene>
    <name evidence="1" type="ORF">C8J55DRAFT_3121</name>
</gene>
<organism evidence="1 2">
    <name type="scientific">Lentinula lateritia</name>
    <dbReference type="NCBI Taxonomy" id="40482"/>
    <lineage>
        <taxon>Eukaryota</taxon>
        <taxon>Fungi</taxon>
        <taxon>Dikarya</taxon>
        <taxon>Basidiomycota</taxon>
        <taxon>Agaricomycotina</taxon>
        <taxon>Agaricomycetes</taxon>
        <taxon>Agaricomycetidae</taxon>
        <taxon>Agaricales</taxon>
        <taxon>Marasmiineae</taxon>
        <taxon>Omphalotaceae</taxon>
        <taxon>Lentinula</taxon>
    </lineage>
</organism>
<accession>A0A9W9E1D8</accession>
<dbReference type="Proteomes" id="UP001150238">
    <property type="component" value="Unassembled WGS sequence"/>
</dbReference>
<dbReference type="PROSITE" id="PS51257">
    <property type="entry name" value="PROKAR_LIPOPROTEIN"/>
    <property type="match status" value="1"/>
</dbReference>
<dbReference type="EMBL" id="JANVFS010000001">
    <property type="protein sequence ID" value="KAJ4495774.1"/>
    <property type="molecule type" value="Genomic_DNA"/>
</dbReference>
<name>A0A9W9E1D8_9AGAR</name>
<protein>
    <submittedName>
        <fullName evidence="1">Uncharacterized protein</fullName>
    </submittedName>
</protein>
<comment type="caution">
    <text evidence="1">The sequence shown here is derived from an EMBL/GenBank/DDBJ whole genome shotgun (WGS) entry which is preliminary data.</text>
</comment>
<evidence type="ECO:0000313" key="2">
    <source>
        <dbReference type="Proteomes" id="UP001150238"/>
    </source>
</evidence>
<reference evidence="1" key="1">
    <citation type="submission" date="2022-08" db="EMBL/GenBank/DDBJ databases">
        <authorList>
            <consortium name="DOE Joint Genome Institute"/>
            <person name="Min B."/>
            <person name="Riley R."/>
            <person name="Sierra-Patev S."/>
            <person name="Naranjo-Ortiz M."/>
            <person name="Looney B."/>
            <person name="Konkel Z."/>
            <person name="Slot J.C."/>
            <person name="Sakamoto Y."/>
            <person name="Steenwyk J.L."/>
            <person name="Rokas A."/>
            <person name="Carro J."/>
            <person name="Camarero S."/>
            <person name="Ferreira P."/>
            <person name="Molpeceres G."/>
            <person name="Ruiz-Duenas F.J."/>
            <person name="Serrano A."/>
            <person name="Henrissat B."/>
            <person name="Drula E."/>
            <person name="Hughes K.W."/>
            <person name="Mata J.L."/>
            <person name="Ishikawa N.K."/>
            <person name="Vargas-Isla R."/>
            <person name="Ushijima S."/>
            <person name="Smith C.A."/>
            <person name="Ahrendt S."/>
            <person name="Andreopoulos W."/>
            <person name="He G."/>
            <person name="Labutti K."/>
            <person name="Lipzen A."/>
            <person name="Ng V."/>
            <person name="Sandor L."/>
            <person name="Barry K."/>
            <person name="Martinez A.T."/>
            <person name="Xiao Y."/>
            <person name="Gibbons J.G."/>
            <person name="Terashima K."/>
            <person name="Hibbett D.S."/>
            <person name="Grigoriev I.V."/>
        </authorList>
    </citation>
    <scope>NUCLEOTIDE SEQUENCE</scope>
    <source>
        <strain evidence="1">Sp2 HRB7682 ss15</strain>
    </source>
</reference>